<evidence type="ECO:0000313" key="2">
    <source>
        <dbReference type="Proteomes" id="UP000319432"/>
    </source>
</evidence>
<sequence>MRYKRKKKLFDRKFYRNGEDWDSIRLYPWNWSREWKPKKCPCCGKQLYTDSWDDEIFFGLVEDIEECLSCNYKNHWSYGRFYLSVGSWSWVGKGILDSVSDDFKLQINLYKNKRSRLIQLYWRKKKRQRKRGGRR</sequence>
<reference evidence="1 2" key="1">
    <citation type="submission" date="2018-11" db="EMBL/GenBank/DDBJ databases">
        <title>Phylogenetic determinants of toxin gene distribution in genomes of Brevibacillus laterosporus.</title>
        <authorList>
            <person name="Glare T.R."/>
            <person name="Durrant A."/>
            <person name="Berry C."/>
            <person name="Palma L."/>
            <person name="Ormskirk M."/>
            <person name="Cox M.O."/>
        </authorList>
    </citation>
    <scope>NUCLEOTIDE SEQUENCE [LARGE SCALE GENOMIC DNA]</scope>
    <source>
        <strain evidence="1 2">1821L</strain>
        <plasmid evidence="1 2">p1821L02</plasmid>
    </source>
</reference>
<proteinExistence type="predicted"/>
<accession>A0A518V279</accession>
<organism evidence="1 2">
    <name type="scientific">Brevibacillus laterosporus</name>
    <name type="common">Bacillus laterosporus</name>
    <dbReference type="NCBI Taxonomy" id="1465"/>
    <lineage>
        <taxon>Bacteria</taxon>
        <taxon>Bacillati</taxon>
        <taxon>Bacillota</taxon>
        <taxon>Bacilli</taxon>
        <taxon>Bacillales</taxon>
        <taxon>Paenibacillaceae</taxon>
        <taxon>Brevibacillus</taxon>
    </lineage>
</organism>
<evidence type="ECO:0000313" key="1">
    <source>
        <dbReference type="EMBL" id="QDX91100.1"/>
    </source>
</evidence>
<protein>
    <submittedName>
        <fullName evidence="1">Uncharacterized protein</fullName>
    </submittedName>
</protein>
<gene>
    <name evidence="1" type="ORF">EEL30_01075</name>
</gene>
<dbReference type="Proteomes" id="UP000319432">
    <property type="component" value="Plasmid p1821L02"/>
</dbReference>
<dbReference type="EMBL" id="CP033462">
    <property type="protein sequence ID" value="QDX91100.1"/>
    <property type="molecule type" value="Genomic_DNA"/>
</dbReference>
<keyword evidence="1" id="KW-0614">Plasmid</keyword>
<keyword evidence="2" id="KW-1185">Reference proteome</keyword>
<dbReference type="AlphaFoldDB" id="A0A518V279"/>
<name>A0A518V279_BRELA</name>
<geneLocation type="plasmid" evidence="1 2">
    <name>p1821L02</name>
</geneLocation>